<name>A0A9W8XMC0_9PLEO</name>
<keyword evidence="1" id="KW-0175">Coiled coil</keyword>
<feature type="region of interest" description="Disordered" evidence="2">
    <location>
        <begin position="524"/>
        <end position="690"/>
    </location>
</feature>
<dbReference type="AlphaFoldDB" id="A0A9W8XMC0"/>
<keyword evidence="4" id="KW-1185">Reference proteome</keyword>
<dbReference type="EMBL" id="JAPEUX010000004">
    <property type="protein sequence ID" value="KAJ4353758.1"/>
    <property type="molecule type" value="Genomic_DNA"/>
</dbReference>
<organism evidence="3 4">
    <name type="scientific">Didymosphaeria variabile</name>
    <dbReference type="NCBI Taxonomy" id="1932322"/>
    <lineage>
        <taxon>Eukaryota</taxon>
        <taxon>Fungi</taxon>
        <taxon>Dikarya</taxon>
        <taxon>Ascomycota</taxon>
        <taxon>Pezizomycotina</taxon>
        <taxon>Dothideomycetes</taxon>
        <taxon>Pleosporomycetidae</taxon>
        <taxon>Pleosporales</taxon>
        <taxon>Massarineae</taxon>
        <taxon>Didymosphaeriaceae</taxon>
        <taxon>Didymosphaeria</taxon>
    </lineage>
</organism>
<feature type="compositionally biased region" description="Polar residues" evidence="2">
    <location>
        <begin position="649"/>
        <end position="672"/>
    </location>
</feature>
<dbReference type="RefSeq" id="XP_056071532.1">
    <property type="nucleotide sequence ID" value="XM_056214265.1"/>
</dbReference>
<feature type="compositionally biased region" description="Polar residues" evidence="2">
    <location>
        <begin position="22"/>
        <end position="38"/>
    </location>
</feature>
<evidence type="ECO:0000256" key="2">
    <source>
        <dbReference type="SAM" id="MobiDB-lite"/>
    </source>
</evidence>
<feature type="region of interest" description="Disordered" evidence="2">
    <location>
        <begin position="1"/>
        <end position="75"/>
    </location>
</feature>
<evidence type="ECO:0000313" key="4">
    <source>
        <dbReference type="Proteomes" id="UP001140513"/>
    </source>
</evidence>
<comment type="caution">
    <text evidence="3">The sequence shown here is derived from an EMBL/GenBank/DDBJ whole genome shotgun (WGS) entry which is preliminary data.</text>
</comment>
<sequence>MADMHRRSESSVEDGEIKSRISDNSASGPQATQVTQPQIEGMDAKRLVNTANSAAGKGTLNGTLSASSKTSGSNYQISSTYLSEAVDASSVTHCLEDSEPTKPTNDQSPVVGLAAPVLKVDDLTSSDHDDSKGPAKKNDSDGKGANTRTSFAKNVSPGADEWSQETDKIATTSSQENTAGSGGFTGATNGHHQDADEASISRARFALSSEATALSQSIHTSKFQHLPRAPRRPQFNNGQQYYDRTDPRDETRMLQAKLQKANQTLEDERRAHKAELEHTETRVRHDCEATLQQICSGILGQQVAIVKRTVHLKKKEFDLEARERLIGKTEHLLTIGQKQFAGADADEQDLETFVDINDAIIRERVIQEIGRRDRKVDAQLAIKKEELKSRESAIEMREKAYSTMHKVQVHERLEIQIRAELEQMMITRENAEYERGLAEGKALGQAEGNDQLRDNYYDQGFAACHNMFDRLKRFQAGLLPHDSPELAFLFDASHPDNPFTLGLQIGRRHSAMSPQQSLVLDKLGYPMPRSQPAGLPSRVGPSTVNGNGSKRFASARPHPQAQLNGRSDGHAETANSNGIPASTQSHPYANTKRYTNGHTNGANDMEAPSASPRDRLEGLNTLQSPDLDTTADTTFGVPKYSARSAPLPLNSSVHVQNPQTPTSGSDATEGNCTTGDRTDGGTARSNNEVPTFLSGRRLLSYGRPVSKDEKVHEEDKQVNLIDLC</sequence>
<gene>
    <name evidence="3" type="ORF">N0V89_005488</name>
</gene>
<dbReference type="Proteomes" id="UP001140513">
    <property type="component" value="Unassembled WGS sequence"/>
</dbReference>
<protein>
    <submittedName>
        <fullName evidence="3">Uncharacterized protein</fullName>
    </submittedName>
</protein>
<proteinExistence type="predicted"/>
<feature type="compositionally biased region" description="Polar residues" evidence="2">
    <location>
        <begin position="573"/>
        <end position="602"/>
    </location>
</feature>
<feature type="compositionally biased region" description="Polar residues" evidence="2">
    <location>
        <begin position="169"/>
        <end position="179"/>
    </location>
</feature>
<feature type="compositionally biased region" description="Basic and acidic residues" evidence="2">
    <location>
        <begin position="1"/>
        <end position="21"/>
    </location>
</feature>
<accession>A0A9W8XMC0</accession>
<evidence type="ECO:0000313" key="3">
    <source>
        <dbReference type="EMBL" id="KAJ4353758.1"/>
    </source>
</evidence>
<dbReference type="GeneID" id="80909018"/>
<feature type="region of interest" description="Disordered" evidence="2">
    <location>
        <begin position="87"/>
        <end position="195"/>
    </location>
</feature>
<feature type="compositionally biased region" description="Polar residues" evidence="2">
    <location>
        <begin position="60"/>
        <end position="75"/>
    </location>
</feature>
<evidence type="ECO:0000256" key="1">
    <source>
        <dbReference type="SAM" id="Coils"/>
    </source>
</evidence>
<feature type="coiled-coil region" evidence="1">
    <location>
        <begin position="248"/>
        <end position="282"/>
    </location>
</feature>
<feature type="region of interest" description="Disordered" evidence="2">
    <location>
        <begin position="219"/>
        <end position="244"/>
    </location>
</feature>
<feature type="compositionally biased region" description="Polar residues" evidence="2">
    <location>
        <begin position="620"/>
        <end position="633"/>
    </location>
</feature>
<dbReference type="OrthoDB" id="3794025at2759"/>
<reference evidence="3" key="1">
    <citation type="submission" date="2022-10" db="EMBL/GenBank/DDBJ databases">
        <title>Tapping the CABI collections for fungal endophytes: first genome assemblies for Collariella, Neodidymelliopsis, Ascochyta clinopodiicola, Didymella pomorum, Didymosphaeria variabile, Neocosmospora piperis and Neocucurbitaria cava.</title>
        <authorList>
            <person name="Hill R."/>
        </authorList>
    </citation>
    <scope>NUCLEOTIDE SEQUENCE</scope>
    <source>
        <strain evidence="3">IMI 356815</strain>
    </source>
</reference>
<feature type="compositionally biased region" description="Basic and acidic residues" evidence="2">
    <location>
        <begin position="119"/>
        <end position="142"/>
    </location>
</feature>